<protein>
    <submittedName>
        <fullName evidence="2">Uncharacterized protein</fullName>
    </submittedName>
</protein>
<organism evidence="2 3">
    <name type="scientific">Theobroma cacao</name>
    <name type="common">Cacao</name>
    <name type="synonym">Cocoa</name>
    <dbReference type="NCBI Taxonomy" id="3641"/>
    <lineage>
        <taxon>Eukaryota</taxon>
        <taxon>Viridiplantae</taxon>
        <taxon>Streptophyta</taxon>
        <taxon>Embryophyta</taxon>
        <taxon>Tracheophyta</taxon>
        <taxon>Spermatophyta</taxon>
        <taxon>Magnoliopsida</taxon>
        <taxon>eudicotyledons</taxon>
        <taxon>Gunneridae</taxon>
        <taxon>Pentapetalae</taxon>
        <taxon>rosids</taxon>
        <taxon>malvids</taxon>
        <taxon>Malvales</taxon>
        <taxon>Malvaceae</taxon>
        <taxon>Byttnerioideae</taxon>
        <taxon>Theobroma</taxon>
    </lineage>
</organism>
<accession>A0A061FVX9</accession>
<evidence type="ECO:0000256" key="1">
    <source>
        <dbReference type="SAM" id="MobiDB-lite"/>
    </source>
</evidence>
<proteinExistence type="predicted"/>
<feature type="region of interest" description="Disordered" evidence="1">
    <location>
        <begin position="133"/>
        <end position="185"/>
    </location>
</feature>
<feature type="compositionally biased region" description="Polar residues" evidence="1">
    <location>
        <begin position="134"/>
        <end position="174"/>
    </location>
</feature>
<dbReference type="AlphaFoldDB" id="A0A061FVX9"/>
<name>A0A061FVX9_THECC</name>
<reference evidence="2 3" key="1">
    <citation type="journal article" date="2013" name="Genome Biol.">
        <title>The genome sequence of the most widely cultivated cacao type and its use to identify candidate genes regulating pod color.</title>
        <authorList>
            <person name="Motamayor J.C."/>
            <person name="Mockaitis K."/>
            <person name="Schmutz J."/>
            <person name="Haiminen N."/>
            <person name="Iii D.L."/>
            <person name="Cornejo O."/>
            <person name="Findley S.D."/>
            <person name="Zheng P."/>
            <person name="Utro F."/>
            <person name="Royaert S."/>
            <person name="Saski C."/>
            <person name="Jenkins J."/>
            <person name="Podicheti R."/>
            <person name="Zhao M."/>
            <person name="Scheffler B.E."/>
            <person name="Stack J.C."/>
            <person name="Feltus F.A."/>
            <person name="Mustiga G.M."/>
            <person name="Amores F."/>
            <person name="Phillips W."/>
            <person name="Marelli J.P."/>
            <person name="May G.D."/>
            <person name="Shapiro H."/>
            <person name="Ma J."/>
            <person name="Bustamante C.D."/>
            <person name="Schnell R.J."/>
            <person name="Main D."/>
            <person name="Gilbert D."/>
            <person name="Parida L."/>
            <person name="Kuhn D.N."/>
        </authorList>
    </citation>
    <scope>NUCLEOTIDE SEQUENCE [LARGE SCALE GENOMIC DNA]</scope>
    <source>
        <strain evidence="3">cv. Matina 1-6</strain>
    </source>
</reference>
<feature type="compositionally biased region" description="Polar residues" evidence="1">
    <location>
        <begin position="1"/>
        <end position="11"/>
    </location>
</feature>
<gene>
    <name evidence="2" type="ORF">TCM_012355</name>
</gene>
<sequence length="185" mass="20550">MADHSVASQLETPLCDGENENENSKHGTDDQHISYIKENSSEIKVEPLNLEPTTFFNPQHKVIKIKFNPFSEIRHTHKSIQIENKHPQLEADIRPKSVMIIKKTYNKRAKEEFERGLDKVAVSKGHFVRVAEGRQTTGISSEKSSQSAALGPQTTGISSEKSSQSAAQGPQTTGGKKRFGLENPK</sequence>
<dbReference type="Gramene" id="EOY21037">
    <property type="protein sequence ID" value="EOY21037"/>
    <property type="gene ID" value="TCM_012355"/>
</dbReference>
<dbReference type="InParanoid" id="A0A061FVX9"/>
<feature type="compositionally biased region" description="Basic and acidic residues" evidence="1">
    <location>
        <begin position="22"/>
        <end position="32"/>
    </location>
</feature>
<dbReference type="EMBL" id="CM001881">
    <property type="protein sequence ID" value="EOY21037.1"/>
    <property type="molecule type" value="Genomic_DNA"/>
</dbReference>
<dbReference type="Proteomes" id="UP000026915">
    <property type="component" value="Chromosome 3"/>
</dbReference>
<feature type="region of interest" description="Disordered" evidence="1">
    <location>
        <begin position="1"/>
        <end position="32"/>
    </location>
</feature>
<keyword evidence="3" id="KW-1185">Reference proteome</keyword>
<evidence type="ECO:0000313" key="3">
    <source>
        <dbReference type="Proteomes" id="UP000026915"/>
    </source>
</evidence>
<evidence type="ECO:0000313" key="2">
    <source>
        <dbReference type="EMBL" id="EOY21037.1"/>
    </source>
</evidence>
<dbReference type="HOGENOM" id="CLU_1463743_0_0_1"/>